<dbReference type="PANTHER" id="PTHR21576">
    <property type="entry name" value="UNCHARACTERIZED NODULIN-LIKE PROTEIN"/>
    <property type="match status" value="1"/>
</dbReference>
<feature type="transmembrane region" description="Helical" evidence="6">
    <location>
        <begin position="160"/>
        <end position="181"/>
    </location>
</feature>
<comment type="caution">
    <text evidence="7">The sequence shown here is derived from an EMBL/GenBank/DDBJ whole genome shotgun (WGS) entry which is preliminary data.</text>
</comment>
<dbReference type="EMBL" id="JAODAN010000002">
    <property type="protein sequence ID" value="KAK1926552.1"/>
    <property type="molecule type" value="Genomic_DNA"/>
</dbReference>
<dbReference type="InterPro" id="IPR036259">
    <property type="entry name" value="MFS_trans_sf"/>
</dbReference>
<keyword evidence="4 6" id="KW-0472">Membrane</keyword>
<evidence type="ECO:0000256" key="2">
    <source>
        <dbReference type="ARBA" id="ARBA00022692"/>
    </source>
</evidence>
<evidence type="ECO:0000256" key="3">
    <source>
        <dbReference type="ARBA" id="ARBA00022989"/>
    </source>
</evidence>
<sequence>MSAWKEWDGTDKRRLVMTVLAVLCGLASGTNYVYSAYAPQLATQLHLSSTQINLIGTAGNLGVYLTGPLWGKIVDTRGQRIPLLVGGILVLIGYAYVHGCYTLAIPIRSHPGEPEPASPLGLLLLCIAMFFTGCGGSAGLTAAVNAVAKSFSDKTRASMTGAVLAGFGLSAFTFSTAGHLVSGGDAGGLLLLLSLGTGVPLIVGSFVVKPYPPTNEKEYEPLGEEAEDLIDDVDVIDPISGEAYPGSRTASLELHRSRSPAPRGRHVAHASRSTSPSPSQKHARSSSISPLHLSHSPMDLACSVDFWLLFIILSLLCGTGLMYINNAGTVALALGRDGQLEYDLKKISAWQAKQVATISVWNCLGRILGGMASDFCKTRYHIQRIWFLPVVAIGFVTSQVAAMDTVEVRHLWLVSTLLGLAYGSLFNVLPMLVLEWFGMVNFGQNWGWTAIAPVIGGNVFNLLFGRIYDSNTIGRIGAPGVDVAGEIVRSFRRSGGISDDAKHDCLIGAGCYATAFKVSTLGCCIAFGLSVLAGFRRERRNKVRQTESHG</sequence>
<dbReference type="Proteomes" id="UP001182556">
    <property type="component" value="Unassembled WGS sequence"/>
</dbReference>
<feature type="transmembrane region" description="Helical" evidence="6">
    <location>
        <begin position="83"/>
        <end position="107"/>
    </location>
</feature>
<feature type="transmembrane region" description="Helical" evidence="6">
    <location>
        <begin position="410"/>
        <end position="434"/>
    </location>
</feature>
<evidence type="ECO:0000256" key="6">
    <source>
        <dbReference type="SAM" id="Phobius"/>
    </source>
</evidence>
<feature type="transmembrane region" description="Helical" evidence="6">
    <location>
        <begin position="446"/>
        <end position="465"/>
    </location>
</feature>
<dbReference type="PANTHER" id="PTHR21576:SF160">
    <property type="entry name" value="NODULIN-LIKE DOMAIN-CONTAINING PROTEIN"/>
    <property type="match status" value="1"/>
</dbReference>
<feature type="compositionally biased region" description="Polar residues" evidence="5">
    <location>
        <begin position="271"/>
        <end position="280"/>
    </location>
</feature>
<keyword evidence="2 6" id="KW-0812">Transmembrane</keyword>
<feature type="region of interest" description="Disordered" evidence="5">
    <location>
        <begin position="244"/>
        <end position="288"/>
    </location>
</feature>
<evidence type="ECO:0000256" key="4">
    <source>
        <dbReference type="ARBA" id="ARBA00023136"/>
    </source>
</evidence>
<organism evidence="7 8">
    <name type="scientific">Papiliotrema laurentii</name>
    <name type="common">Cryptococcus laurentii</name>
    <dbReference type="NCBI Taxonomy" id="5418"/>
    <lineage>
        <taxon>Eukaryota</taxon>
        <taxon>Fungi</taxon>
        <taxon>Dikarya</taxon>
        <taxon>Basidiomycota</taxon>
        <taxon>Agaricomycotina</taxon>
        <taxon>Tremellomycetes</taxon>
        <taxon>Tremellales</taxon>
        <taxon>Rhynchogastremaceae</taxon>
        <taxon>Papiliotrema</taxon>
    </lineage>
</organism>
<dbReference type="Pfam" id="PF07690">
    <property type="entry name" value="MFS_1"/>
    <property type="match status" value="1"/>
</dbReference>
<proteinExistence type="predicted"/>
<feature type="transmembrane region" description="Helical" evidence="6">
    <location>
        <begin position="187"/>
        <end position="208"/>
    </location>
</feature>
<evidence type="ECO:0000256" key="1">
    <source>
        <dbReference type="ARBA" id="ARBA00004141"/>
    </source>
</evidence>
<evidence type="ECO:0000313" key="8">
    <source>
        <dbReference type="Proteomes" id="UP001182556"/>
    </source>
</evidence>
<keyword evidence="3 6" id="KW-1133">Transmembrane helix</keyword>
<dbReference type="Gene3D" id="1.20.1250.20">
    <property type="entry name" value="MFS general substrate transporter like domains"/>
    <property type="match status" value="1"/>
</dbReference>
<dbReference type="GO" id="GO:0000329">
    <property type="term" value="C:fungal-type vacuole membrane"/>
    <property type="evidence" value="ECO:0007669"/>
    <property type="project" value="TreeGrafter"/>
</dbReference>
<evidence type="ECO:0000256" key="5">
    <source>
        <dbReference type="SAM" id="MobiDB-lite"/>
    </source>
</evidence>
<feature type="transmembrane region" description="Helical" evidence="6">
    <location>
        <begin position="385"/>
        <end position="403"/>
    </location>
</feature>
<keyword evidence="8" id="KW-1185">Reference proteome</keyword>
<comment type="subcellular location">
    <subcellularLocation>
        <location evidence="1">Membrane</location>
        <topology evidence="1">Multi-pass membrane protein</topology>
    </subcellularLocation>
</comment>
<dbReference type="InterPro" id="IPR011701">
    <property type="entry name" value="MFS"/>
</dbReference>
<dbReference type="GO" id="GO:0022857">
    <property type="term" value="F:transmembrane transporter activity"/>
    <property type="evidence" value="ECO:0007669"/>
    <property type="project" value="InterPro"/>
</dbReference>
<feature type="transmembrane region" description="Helical" evidence="6">
    <location>
        <begin position="119"/>
        <end position="148"/>
    </location>
</feature>
<gene>
    <name evidence="7" type="ORF">DB88DRAFT_482267</name>
</gene>
<reference evidence="7" key="1">
    <citation type="submission" date="2023-02" db="EMBL/GenBank/DDBJ databases">
        <title>Identification and recombinant expression of a fungal hydrolase from Papiliotrema laurentii that hydrolyzes apple cutin and clears colloidal polyester polyurethane.</title>
        <authorList>
            <consortium name="DOE Joint Genome Institute"/>
            <person name="Roman V.A."/>
            <person name="Bojanowski C."/>
            <person name="Crable B.R."/>
            <person name="Wagner D.N."/>
            <person name="Hung C.S."/>
            <person name="Nadeau L.J."/>
            <person name="Schratz L."/>
            <person name="Haridas S."/>
            <person name="Pangilinan J."/>
            <person name="Lipzen A."/>
            <person name="Na H."/>
            <person name="Yan M."/>
            <person name="Ng V."/>
            <person name="Grigoriev I.V."/>
            <person name="Spatafora J.W."/>
            <person name="Barlow D."/>
            <person name="Biffinger J."/>
            <person name="Kelley-Loughnane N."/>
            <person name="Varaljay V.A."/>
            <person name="Crookes-Goodson W.J."/>
        </authorList>
    </citation>
    <scope>NUCLEOTIDE SEQUENCE</scope>
    <source>
        <strain evidence="7">5307AH</strain>
    </source>
</reference>
<evidence type="ECO:0000313" key="7">
    <source>
        <dbReference type="EMBL" id="KAK1926552.1"/>
    </source>
</evidence>
<accession>A0AAD9FUN2</accession>
<protein>
    <submittedName>
        <fullName evidence="7">Major facilitator superfamily domain-containing protein</fullName>
    </submittedName>
</protein>
<name>A0AAD9FUN2_PAPLA</name>
<dbReference type="AlphaFoldDB" id="A0AAD9FUN2"/>
<dbReference type="SUPFAM" id="SSF103473">
    <property type="entry name" value="MFS general substrate transporter"/>
    <property type="match status" value="1"/>
</dbReference>